<evidence type="ECO:0000256" key="1">
    <source>
        <dbReference type="SAM" id="MobiDB-lite"/>
    </source>
</evidence>
<dbReference type="EMBL" id="CADEPM010000003">
    <property type="protein sequence ID" value="CAB3401470.1"/>
    <property type="molecule type" value="Genomic_DNA"/>
</dbReference>
<accession>A0A8S1EPQ6</accession>
<dbReference type="Proteomes" id="UP000494206">
    <property type="component" value="Unassembled WGS sequence"/>
</dbReference>
<comment type="caution">
    <text evidence="2">The sequence shown here is derived from an EMBL/GenBank/DDBJ whole genome shotgun (WGS) entry which is preliminary data.</text>
</comment>
<keyword evidence="3" id="KW-1185">Reference proteome</keyword>
<evidence type="ECO:0000313" key="3">
    <source>
        <dbReference type="Proteomes" id="UP000494206"/>
    </source>
</evidence>
<feature type="region of interest" description="Disordered" evidence="1">
    <location>
        <begin position="1"/>
        <end position="55"/>
    </location>
</feature>
<feature type="compositionally biased region" description="Pro residues" evidence="1">
    <location>
        <begin position="41"/>
        <end position="54"/>
    </location>
</feature>
<evidence type="ECO:0000313" key="2">
    <source>
        <dbReference type="EMBL" id="CAB3401470.1"/>
    </source>
</evidence>
<sequence length="84" mass="9343">MHYCSERCPQTPRWRRGVGSEHPPMAPNSAGVYCHTTSSPPTTPPPTNREPPSSPLRCLFRTITENTHYLLKLLAGANTKPKTD</sequence>
<reference evidence="2 3" key="1">
    <citation type="submission" date="2020-04" db="EMBL/GenBank/DDBJ databases">
        <authorList>
            <person name="Laetsch R D."/>
            <person name="Stevens L."/>
            <person name="Kumar S."/>
            <person name="Blaxter L. M."/>
        </authorList>
    </citation>
    <scope>NUCLEOTIDE SEQUENCE [LARGE SCALE GENOMIC DNA]</scope>
</reference>
<protein>
    <submittedName>
        <fullName evidence="2">Uncharacterized protein</fullName>
    </submittedName>
</protein>
<gene>
    <name evidence="2" type="ORF">CBOVIS_LOCUS4214</name>
</gene>
<dbReference type="AlphaFoldDB" id="A0A8S1EPQ6"/>
<proteinExistence type="predicted"/>
<name>A0A8S1EPQ6_9PELO</name>
<organism evidence="2 3">
    <name type="scientific">Caenorhabditis bovis</name>
    <dbReference type="NCBI Taxonomy" id="2654633"/>
    <lineage>
        <taxon>Eukaryota</taxon>
        <taxon>Metazoa</taxon>
        <taxon>Ecdysozoa</taxon>
        <taxon>Nematoda</taxon>
        <taxon>Chromadorea</taxon>
        <taxon>Rhabditida</taxon>
        <taxon>Rhabditina</taxon>
        <taxon>Rhabditomorpha</taxon>
        <taxon>Rhabditoidea</taxon>
        <taxon>Rhabditidae</taxon>
        <taxon>Peloderinae</taxon>
        <taxon>Caenorhabditis</taxon>
    </lineage>
</organism>